<proteinExistence type="predicted"/>
<evidence type="ECO:0000313" key="2">
    <source>
        <dbReference type="EMBL" id="ANB17852.1"/>
    </source>
</evidence>
<dbReference type="STRING" id="1300342.I596_1829"/>
<organism evidence="2 3">
    <name type="scientific">Dokdonella koreensis DS-123</name>
    <dbReference type="NCBI Taxonomy" id="1300342"/>
    <lineage>
        <taxon>Bacteria</taxon>
        <taxon>Pseudomonadati</taxon>
        <taxon>Pseudomonadota</taxon>
        <taxon>Gammaproteobacteria</taxon>
        <taxon>Lysobacterales</taxon>
        <taxon>Rhodanobacteraceae</taxon>
        <taxon>Dokdonella</taxon>
    </lineage>
</organism>
<reference evidence="2 3" key="1">
    <citation type="submission" date="2016-04" db="EMBL/GenBank/DDBJ databases">
        <title>Complete genome sequence of Dokdonella koreensis DS-123T.</title>
        <authorList>
            <person name="Kim J.F."/>
            <person name="Lee H."/>
            <person name="Kwak M.-J."/>
        </authorList>
    </citation>
    <scope>NUCLEOTIDE SEQUENCE [LARGE SCALE GENOMIC DNA]</scope>
    <source>
        <strain evidence="2 3">DS-123</strain>
    </source>
</reference>
<evidence type="ECO:0000313" key="3">
    <source>
        <dbReference type="Proteomes" id="UP000076830"/>
    </source>
</evidence>
<dbReference type="KEGG" id="dko:I596_1829"/>
<feature type="compositionally biased region" description="Gly residues" evidence="1">
    <location>
        <begin position="46"/>
        <end position="56"/>
    </location>
</feature>
<name>A0A167GVU8_9GAMM</name>
<evidence type="ECO:0000256" key="1">
    <source>
        <dbReference type="SAM" id="MobiDB-lite"/>
    </source>
</evidence>
<dbReference type="EMBL" id="CP015249">
    <property type="protein sequence ID" value="ANB17852.1"/>
    <property type="molecule type" value="Genomic_DNA"/>
</dbReference>
<gene>
    <name evidence="2" type="ORF">I596_1829</name>
</gene>
<accession>A0A167GVU8</accession>
<feature type="region of interest" description="Disordered" evidence="1">
    <location>
        <begin position="1"/>
        <end position="56"/>
    </location>
</feature>
<dbReference type="AlphaFoldDB" id="A0A167GVU8"/>
<protein>
    <submittedName>
        <fullName evidence="2">Uncharacterized protein</fullName>
    </submittedName>
</protein>
<dbReference type="Proteomes" id="UP000076830">
    <property type="component" value="Chromosome"/>
</dbReference>
<keyword evidence="3" id="KW-1185">Reference proteome</keyword>
<sequence>MPASIARRSGLPADSSRLWPTMSSRVRGRMRSASGLSVSDSVNRAGAGGGRRGIAR</sequence>